<keyword evidence="4" id="KW-0808">Transferase</keyword>
<dbReference type="GO" id="GO:0030295">
    <property type="term" value="F:protein kinase activator activity"/>
    <property type="evidence" value="ECO:0007669"/>
    <property type="project" value="TreeGrafter"/>
</dbReference>
<dbReference type="Pfam" id="PF02518">
    <property type="entry name" value="HATPase_c"/>
    <property type="match status" value="1"/>
</dbReference>
<dbReference type="Proteomes" id="UP000238375">
    <property type="component" value="Unassembled WGS sequence"/>
</dbReference>
<keyword evidence="6" id="KW-0175">Coiled coil</keyword>
<keyword evidence="7" id="KW-0812">Transmembrane</keyword>
<dbReference type="GO" id="GO:0000155">
    <property type="term" value="F:phosphorelay sensor kinase activity"/>
    <property type="evidence" value="ECO:0007669"/>
    <property type="project" value="InterPro"/>
</dbReference>
<evidence type="ECO:0000256" key="3">
    <source>
        <dbReference type="ARBA" id="ARBA00022553"/>
    </source>
</evidence>
<dbReference type="AlphaFoldDB" id="A0A2T0SUA0"/>
<dbReference type="GO" id="GO:0007234">
    <property type="term" value="P:osmosensory signaling via phosphorelay pathway"/>
    <property type="evidence" value="ECO:0007669"/>
    <property type="project" value="TreeGrafter"/>
</dbReference>
<dbReference type="PANTHER" id="PTHR42878">
    <property type="entry name" value="TWO-COMPONENT HISTIDINE KINASE"/>
    <property type="match status" value="1"/>
</dbReference>
<evidence type="ECO:0000256" key="1">
    <source>
        <dbReference type="ARBA" id="ARBA00000085"/>
    </source>
</evidence>
<organism evidence="9 10">
    <name type="scientific">Spirosoma oryzae</name>
    <dbReference type="NCBI Taxonomy" id="1469603"/>
    <lineage>
        <taxon>Bacteria</taxon>
        <taxon>Pseudomonadati</taxon>
        <taxon>Bacteroidota</taxon>
        <taxon>Cytophagia</taxon>
        <taxon>Cytophagales</taxon>
        <taxon>Cytophagaceae</taxon>
        <taxon>Spirosoma</taxon>
    </lineage>
</organism>
<evidence type="ECO:0000256" key="5">
    <source>
        <dbReference type="ARBA" id="ARBA00022777"/>
    </source>
</evidence>
<dbReference type="PANTHER" id="PTHR42878:SF15">
    <property type="entry name" value="BACTERIOPHYTOCHROME"/>
    <property type="match status" value="1"/>
</dbReference>
<feature type="coiled-coil region" evidence="6">
    <location>
        <begin position="213"/>
        <end position="251"/>
    </location>
</feature>
<feature type="domain" description="Histidine kinase" evidence="8">
    <location>
        <begin position="254"/>
        <end position="479"/>
    </location>
</feature>
<dbReference type="InterPro" id="IPR005467">
    <property type="entry name" value="His_kinase_dom"/>
</dbReference>
<dbReference type="InterPro" id="IPR003594">
    <property type="entry name" value="HATPase_dom"/>
</dbReference>
<sequence length="498" mass="56639">MKEGLPQSSKLMRRRISLGFVAALVLLAIGFALSLVSYRRHNDDNVGAEQAQAVINETNTLQLLVQEVETGTRGYMLTHELRYLNPRETALPQISGHLDSIRMMTAGHGAFIRRQVDTLMLQVRAKLMMASKQLQLTNAGLMDNRDTVRLYLATGRERMKAVRRTVAVIQRAEAERLAQQTNQAERSYRKTQLLIFALSSLTFFALIALYRMLKDELHRRQQNEDQLREYEVRLREQIRQLETSNEELERFAYVASHDLQEPLRKIRSFATLIVARHGNALEQEGNTYVHKIASSADRMSKLIKDLLDFSRISNHREEPELVSLDDVVRYVLDDQELHIKGLAANVVIDKLPTVQAVAGQMDHLFANLISNALKFTRPGVTPSLQISARIADLTQYPKLADNRTYYEICVTDNGIGFDEKYLDHIFKVFQRLHGKSAFDGTGIGLAICKRIVMSHEGHITARSQPGVGTTFILILPERQSRQDYDRTNPIKTHSYSAG</sequence>
<dbReference type="PROSITE" id="PS50109">
    <property type="entry name" value="HIS_KIN"/>
    <property type="match status" value="1"/>
</dbReference>
<dbReference type="SUPFAM" id="SSF55874">
    <property type="entry name" value="ATPase domain of HSP90 chaperone/DNA topoisomerase II/histidine kinase"/>
    <property type="match status" value="1"/>
</dbReference>
<evidence type="ECO:0000256" key="4">
    <source>
        <dbReference type="ARBA" id="ARBA00022679"/>
    </source>
</evidence>
<name>A0A2T0SUA0_9BACT</name>
<dbReference type="Pfam" id="PF00512">
    <property type="entry name" value="HisKA"/>
    <property type="match status" value="1"/>
</dbReference>
<dbReference type="InterPro" id="IPR050351">
    <property type="entry name" value="BphY/WalK/GraS-like"/>
</dbReference>
<gene>
    <name evidence="9" type="ORF">CLV58_11128</name>
</gene>
<dbReference type="CDD" id="cd19410">
    <property type="entry name" value="HK9-like_sensor"/>
    <property type="match status" value="1"/>
</dbReference>
<evidence type="ECO:0000313" key="10">
    <source>
        <dbReference type="Proteomes" id="UP000238375"/>
    </source>
</evidence>
<evidence type="ECO:0000256" key="2">
    <source>
        <dbReference type="ARBA" id="ARBA00012438"/>
    </source>
</evidence>
<keyword evidence="5" id="KW-0418">Kinase</keyword>
<dbReference type="SMART" id="SM00387">
    <property type="entry name" value="HATPase_c"/>
    <property type="match status" value="1"/>
</dbReference>
<keyword evidence="7" id="KW-1133">Transmembrane helix</keyword>
<evidence type="ECO:0000256" key="6">
    <source>
        <dbReference type="SAM" id="Coils"/>
    </source>
</evidence>
<dbReference type="InterPro" id="IPR007891">
    <property type="entry name" value="CHASE3"/>
</dbReference>
<dbReference type="InterPro" id="IPR003661">
    <property type="entry name" value="HisK_dim/P_dom"/>
</dbReference>
<protein>
    <recommendedName>
        <fullName evidence="2">histidine kinase</fullName>
        <ecNumber evidence="2">2.7.13.3</ecNumber>
    </recommendedName>
</protein>
<keyword evidence="7" id="KW-0472">Membrane</keyword>
<dbReference type="EMBL" id="PVTE01000011">
    <property type="protein sequence ID" value="PRY36991.1"/>
    <property type="molecule type" value="Genomic_DNA"/>
</dbReference>
<dbReference type="GO" id="GO:0000156">
    <property type="term" value="F:phosphorelay response regulator activity"/>
    <property type="evidence" value="ECO:0007669"/>
    <property type="project" value="TreeGrafter"/>
</dbReference>
<dbReference type="PRINTS" id="PR00344">
    <property type="entry name" value="BCTRLSENSOR"/>
</dbReference>
<evidence type="ECO:0000259" key="8">
    <source>
        <dbReference type="PROSITE" id="PS50109"/>
    </source>
</evidence>
<dbReference type="InterPro" id="IPR036097">
    <property type="entry name" value="HisK_dim/P_sf"/>
</dbReference>
<keyword evidence="10" id="KW-1185">Reference proteome</keyword>
<comment type="catalytic activity">
    <reaction evidence="1">
        <text>ATP + protein L-histidine = ADP + protein N-phospho-L-histidine.</text>
        <dbReference type="EC" id="2.7.13.3"/>
    </reaction>
</comment>
<dbReference type="EC" id="2.7.13.3" evidence="2"/>
<keyword evidence="3" id="KW-0597">Phosphoprotein</keyword>
<accession>A0A2T0SUA0</accession>
<comment type="caution">
    <text evidence="9">The sequence shown here is derived from an EMBL/GenBank/DDBJ whole genome shotgun (WGS) entry which is preliminary data.</text>
</comment>
<feature type="transmembrane region" description="Helical" evidence="7">
    <location>
        <begin position="193"/>
        <end position="213"/>
    </location>
</feature>
<dbReference type="Pfam" id="PF05227">
    <property type="entry name" value="CHASE3"/>
    <property type="match status" value="1"/>
</dbReference>
<reference evidence="9 10" key="1">
    <citation type="submission" date="2018-03" db="EMBL/GenBank/DDBJ databases">
        <title>Genomic Encyclopedia of Archaeal and Bacterial Type Strains, Phase II (KMG-II): from individual species to whole genera.</title>
        <authorList>
            <person name="Goeker M."/>
        </authorList>
    </citation>
    <scope>NUCLEOTIDE SEQUENCE [LARGE SCALE GENOMIC DNA]</scope>
    <source>
        <strain evidence="9 10">DSM 28354</strain>
    </source>
</reference>
<dbReference type="InterPro" id="IPR004358">
    <property type="entry name" value="Sig_transdc_His_kin-like_C"/>
</dbReference>
<dbReference type="InterPro" id="IPR036890">
    <property type="entry name" value="HATPase_C_sf"/>
</dbReference>
<evidence type="ECO:0000256" key="7">
    <source>
        <dbReference type="SAM" id="Phobius"/>
    </source>
</evidence>
<proteinExistence type="predicted"/>
<dbReference type="Gene3D" id="3.30.565.10">
    <property type="entry name" value="Histidine kinase-like ATPase, C-terminal domain"/>
    <property type="match status" value="1"/>
</dbReference>
<dbReference type="RefSeq" id="WP_245882327.1">
    <property type="nucleotide sequence ID" value="NZ_PVTE01000011.1"/>
</dbReference>
<dbReference type="Gene3D" id="1.10.287.130">
    <property type="match status" value="1"/>
</dbReference>
<dbReference type="SMART" id="SM00388">
    <property type="entry name" value="HisKA"/>
    <property type="match status" value="1"/>
</dbReference>
<dbReference type="CDD" id="cd00082">
    <property type="entry name" value="HisKA"/>
    <property type="match status" value="1"/>
</dbReference>
<dbReference type="SUPFAM" id="SSF47384">
    <property type="entry name" value="Homodimeric domain of signal transducing histidine kinase"/>
    <property type="match status" value="1"/>
</dbReference>
<evidence type="ECO:0000313" key="9">
    <source>
        <dbReference type="EMBL" id="PRY36991.1"/>
    </source>
</evidence>